<evidence type="ECO:0000313" key="4">
    <source>
        <dbReference type="Proteomes" id="UP000654370"/>
    </source>
</evidence>
<dbReference type="PANTHER" id="PTHR11571">
    <property type="entry name" value="GLUTATHIONE S-TRANSFERASE"/>
    <property type="match status" value="1"/>
</dbReference>
<evidence type="ECO:0000313" key="3">
    <source>
        <dbReference type="EMBL" id="KAG2184559.1"/>
    </source>
</evidence>
<dbReference type="InterPro" id="IPR050213">
    <property type="entry name" value="GST_superfamily"/>
</dbReference>
<dbReference type="SUPFAM" id="SSF47616">
    <property type="entry name" value="GST C-terminal domain-like"/>
    <property type="match status" value="1"/>
</dbReference>
<feature type="domain" description="GST N-terminal" evidence="1">
    <location>
        <begin position="5"/>
        <end position="86"/>
    </location>
</feature>
<dbReference type="Proteomes" id="UP000654370">
    <property type="component" value="Unassembled WGS sequence"/>
</dbReference>
<gene>
    <name evidence="3" type="ORF">INT43_000468</name>
</gene>
<name>A0A8H7Q191_MORIS</name>
<reference evidence="3" key="1">
    <citation type="submission" date="2020-12" db="EMBL/GenBank/DDBJ databases">
        <title>Metabolic potential, ecology and presence of endohyphal bacteria is reflected in genomic diversity of Mucoromycotina.</title>
        <authorList>
            <person name="Muszewska A."/>
            <person name="Okrasinska A."/>
            <person name="Steczkiewicz K."/>
            <person name="Drgas O."/>
            <person name="Orlowska M."/>
            <person name="Perlinska-Lenart U."/>
            <person name="Aleksandrzak-Piekarczyk T."/>
            <person name="Szatraj K."/>
            <person name="Zielenkiewicz U."/>
            <person name="Pilsyk S."/>
            <person name="Malc E."/>
            <person name="Mieczkowski P."/>
            <person name="Kruszewska J.S."/>
            <person name="Biernat P."/>
            <person name="Pawlowska J."/>
        </authorList>
    </citation>
    <scope>NUCLEOTIDE SEQUENCE</scope>
    <source>
        <strain evidence="3">WA0000067209</strain>
    </source>
</reference>
<dbReference type="GO" id="GO:0006749">
    <property type="term" value="P:glutathione metabolic process"/>
    <property type="evidence" value="ECO:0007669"/>
    <property type="project" value="TreeGrafter"/>
</dbReference>
<protein>
    <recommendedName>
        <fullName evidence="5">Glutathione S-transferase</fullName>
    </recommendedName>
</protein>
<dbReference type="PROSITE" id="PS50405">
    <property type="entry name" value="GST_CTER"/>
    <property type="match status" value="1"/>
</dbReference>
<dbReference type="InterPro" id="IPR040079">
    <property type="entry name" value="Glutathione_S-Trfase"/>
</dbReference>
<dbReference type="SUPFAM" id="SSF52833">
    <property type="entry name" value="Thioredoxin-like"/>
    <property type="match status" value="1"/>
</dbReference>
<dbReference type="Pfam" id="PF13409">
    <property type="entry name" value="GST_N_2"/>
    <property type="match status" value="1"/>
</dbReference>
<dbReference type="SFLD" id="SFLDS00019">
    <property type="entry name" value="Glutathione_Transferase_(cytos"/>
    <property type="match status" value="1"/>
</dbReference>
<dbReference type="Pfam" id="PF14497">
    <property type="entry name" value="GST_C_3"/>
    <property type="match status" value="1"/>
</dbReference>
<dbReference type="Gene3D" id="3.40.30.10">
    <property type="entry name" value="Glutaredoxin"/>
    <property type="match status" value="1"/>
</dbReference>
<dbReference type="AlphaFoldDB" id="A0A8H7Q191"/>
<comment type="caution">
    <text evidence="3">The sequence shown here is derived from an EMBL/GenBank/DDBJ whole genome shotgun (WGS) entry which is preliminary data.</text>
</comment>
<proteinExistence type="predicted"/>
<dbReference type="Gene3D" id="1.20.1050.10">
    <property type="match status" value="1"/>
</dbReference>
<dbReference type="PANTHER" id="PTHR11571:SF150">
    <property type="entry name" value="GLUTATHIONE S-TRANSFERASE"/>
    <property type="match status" value="1"/>
</dbReference>
<keyword evidence="4" id="KW-1185">Reference proteome</keyword>
<evidence type="ECO:0008006" key="5">
    <source>
        <dbReference type="Google" id="ProtNLM"/>
    </source>
</evidence>
<dbReference type="CDD" id="cd03192">
    <property type="entry name" value="GST_C_Sigma_like"/>
    <property type="match status" value="1"/>
</dbReference>
<dbReference type="EMBL" id="JAEPQZ010000002">
    <property type="protein sequence ID" value="KAG2184559.1"/>
    <property type="molecule type" value="Genomic_DNA"/>
</dbReference>
<dbReference type="InterPro" id="IPR036282">
    <property type="entry name" value="Glutathione-S-Trfase_C_sf"/>
</dbReference>
<dbReference type="InterPro" id="IPR036249">
    <property type="entry name" value="Thioredoxin-like_sf"/>
</dbReference>
<dbReference type="PROSITE" id="PS50404">
    <property type="entry name" value="GST_NTER"/>
    <property type="match status" value="1"/>
</dbReference>
<feature type="domain" description="GST C-terminal" evidence="2">
    <location>
        <begin position="88"/>
        <end position="211"/>
    </location>
</feature>
<dbReference type="CDD" id="cd00570">
    <property type="entry name" value="GST_N_family"/>
    <property type="match status" value="1"/>
</dbReference>
<dbReference type="InterPro" id="IPR010987">
    <property type="entry name" value="Glutathione-S-Trfase_C-like"/>
</dbReference>
<dbReference type="GO" id="GO:0004364">
    <property type="term" value="F:glutathione transferase activity"/>
    <property type="evidence" value="ECO:0007669"/>
    <property type="project" value="TreeGrafter"/>
</dbReference>
<sequence>MAPTSSFELFYFELHGFGLPARILLSLSGFDWTNRFPTNWAGEEKAKTPFGKIPLLTETRADGSKFVLAESSAICRYIARKANFYSDNEEEAALIDQFASNLTDIVVKGFRARSLKTSDPEQYKVEYEKYRDNEFKPAFDKHEQHLAKSASGYYVGDRLTLADVFAVFAIALINQNNVEISEETYPHMNKLYQKIAALEPVKAELNRFPKK</sequence>
<evidence type="ECO:0000259" key="2">
    <source>
        <dbReference type="PROSITE" id="PS50405"/>
    </source>
</evidence>
<dbReference type="InterPro" id="IPR004046">
    <property type="entry name" value="GST_C"/>
</dbReference>
<dbReference type="InterPro" id="IPR004045">
    <property type="entry name" value="Glutathione_S-Trfase_N"/>
</dbReference>
<evidence type="ECO:0000259" key="1">
    <source>
        <dbReference type="PROSITE" id="PS50404"/>
    </source>
</evidence>
<dbReference type="OrthoDB" id="414243at2759"/>
<organism evidence="3 4">
    <name type="scientific">Mortierella isabellina</name>
    <name type="common">Filamentous fungus</name>
    <name type="synonym">Umbelopsis isabellina</name>
    <dbReference type="NCBI Taxonomy" id="91625"/>
    <lineage>
        <taxon>Eukaryota</taxon>
        <taxon>Fungi</taxon>
        <taxon>Fungi incertae sedis</taxon>
        <taxon>Mucoromycota</taxon>
        <taxon>Mucoromycotina</taxon>
        <taxon>Umbelopsidomycetes</taxon>
        <taxon>Umbelopsidales</taxon>
        <taxon>Umbelopsidaceae</taxon>
        <taxon>Umbelopsis</taxon>
    </lineage>
</organism>
<accession>A0A8H7Q191</accession>